<organism evidence="8 9">
    <name type="scientific">Nakamurella endophytica</name>
    <dbReference type="NCBI Taxonomy" id="1748367"/>
    <lineage>
        <taxon>Bacteria</taxon>
        <taxon>Bacillati</taxon>
        <taxon>Actinomycetota</taxon>
        <taxon>Actinomycetes</taxon>
        <taxon>Nakamurellales</taxon>
        <taxon>Nakamurellaceae</taxon>
        <taxon>Nakamurella</taxon>
    </lineage>
</organism>
<dbReference type="Pfam" id="PF07690">
    <property type="entry name" value="MFS_1"/>
    <property type="match status" value="1"/>
</dbReference>
<protein>
    <submittedName>
        <fullName evidence="8">MFS transporter</fullName>
    </submittedName>
</protein>
<dbReference type="InterPro" id="IPR036259">
    <property type="entry name" value="MFS_trans_sf"/>
</dbReference>
<feature type="transmembrane region" description="Helical" evidence="6">
    <location>
        <begin position="409"/>
        <end position="427"/>
    </location>
</feature>
<evidence type="ECO:0000256" key="5">
    <source>
        <dbReference type="SAM" id="MobiDB-lite"/>
    </source>
</evidence>
<feature type="transmembrane region" description="Helical" evidence="6">
    <location>
        <begin position="91"/>
        <end position="110"/>
    </location>
</feature>
<accession>A0A917WMT0</accession>
<evidence type="ECO:0000256" key="2">
    <source>
        <dbReference type="ARBA" id="ARBA00022692"/>
    </source>
</evidence>
<dbReference type="PANTHER" id="PTHR23508:SF3">
    <property type="entry name" value="SIALIC ACID TRANSPORTER NANT"/>
    <property type="match status" value="1"/>
</dbReference>
<dbReference type="GO" id="GO:0005886">
    <property type="term" value="C:plasma membrane"/>
    <property type="evidence" value="ECO:0007669"/>
    <property type="project" value="UniProtKB-SubCell"/>
</dbReference>
<dbReference type="RefSeq" id="WP_188944482.1">
    <property type="nucleotide sequence ID" value="NZ_BMNA01000013.1"/>
</dbReference>
<dbReference type="CDD" id="cd17316">
    <property type="entry name" value="MFS_SV2_like"/>
    <property type="match status" value="1"/>
</dbReference>
<keyword evidence="2 6" id="KW-0812">Transmembrane</keyword>
<comment type="caution">
    <text evidence="8">The sequence shown here is derived from an EMBL/GenBank/DDBJ whole genome shotgun (WGS) entry which is preliminary data.</text>
</comment>
<feature type="region of interest" description="Disordered" evidence="5">
    <location>
        <begin position="495"/>
        <end position="527"/>
    </location>
</feature>
<comment type="subcellular location">
    <subcellularLocation>
        <location evidence="1">Cell membrane</location>
        <topology evidence="1">Multi-pass membrane protein</topology>
    </subcellularLocation>
</comment>
<evidence type="ECO:0000256" key="4">
    <source>
        <dbReference type="ARBA" id="ARBA00023136"/>
    </source>
</evidence>
<dbReference type="PANTHER" id="PTHR23508">
    <property type="entry name" value="CARBOXYLIC ACID TRANSPORTER PROTEIN HOMOLOG"/>
    <property type="match status" value="1"/>
</dbReference>
<feature type="transmembrane region" description="Helical" evidence="6">
    <location>
        <begin position="116"/>
        <end position="134"/>
    </location>
</feature>
<feature type="transmembrane region" description="Helical" evidence="6">
    <location>
        <begin position="146"/>
        <end position="165"/>
    </location>
</feature>
<dbReference type="GO" id="GO:0046943">
    <property type="term" value="F:carboxylic acid transmembrane transporter activity"/>
    <property type="evidence" value="ECO:0007669"/>
    <property type="project" value="TreeGrafter"/>
</dbReference>
<name>A0A917WMT0_9ACTN</name>
<evidence type="ECO:0000256" key="6">
    <source>
        <dbReference type="SAM" id="Phobius"/>
    </source>
</evidence>
<keyword evidence="9" id="KW-1185">Reference proteome</keyword>
<dbReference type="AlphaFoldDB" id="A0A917WMT0"/>
<evidence type="ECO:0000313" key="8">
    <source>
        <dbReference type="EMBL" id="GGM15005.1"/>
    </source>
</evidence>
<feature type="transmembrane region" description="Helical" evidence="6">
    <location>
        <begin position="171"/>
        <end position="190"/>
    </location>
</feature>
<dbReference type="InterPro" id="IPR011701">
    <property type="entry name" value="MFS"/>
</dbReference>
<feature type="region of interest" description="Disordered" evidence="5">
    <location>
        <begin position="471"/>
        <end position="490"/>
    </location>
</feature>
<dbReference type="SUPFAM" id="SSF103473">
    <property type="entry name" value="MFS general substrate transporter"/>
    <property type="match status" value="1"/>
</dbReference>
<proteinExistence type="predicted"/>
<feature type="compositionally biased region" description="Low complexity" evidence="5">
    <location>
        <begin position="503"/>
        <end position="517"/>
    </location>
</feature>
<sequence length="527" mass="56086">MTVGTVARPWYREISPAQWKSFVASWLGYLLDGFDFVLITLVLAEIGAEFHLSTVQSASLVSAAFISRWFGGLVIGALGDRYGRKTAMVTSILLFSVGSAVCAVAPAYWVLFVARLVVGLGMAGEYGASSTYVIESWPVRLRNKASGFLISGYSIGTIIAAQAYRFVVPHFGWRALFVIGLVPIAVAIWLRRSLPESHDWTAATADGRERPRSMVQVLFTGRLAALNVVSAAAAFAALILIFTKLVGSGWAVTGLAVLLAAVFVSYMVQFTGRRWPVGVMVMIIVFTAFLYSWPIQSLLPTYLKTDLHYDPAQVGNTLFFVGFGAAVGCWVAGFTGDRFGTRRAYWTSLLISQLVIFPVFLVGGRNLLLLGVLLFLQQVFGQGISGLLPKWIGGYFEVGKRAAGLGFSYNVGALGGAVAPILGASLASTMTLGTALAVLSFSLTFVVMILIGINAPALVQRLLHPEALWPTDATDGAPPRRRGVDPAGAGALAASDLQAPGSAGRTDPAGTGTAPTTLRSDEARTRS</sequence>
<feature type="domain" description="Major facilitator superfamily (MFS) profile" evidence="7">
    <location>
        <begin position="21"/>
        <end position="460"/>
    </location>
</feature>
<dbReference type="Gene3D" id="1.20.1250.20">
    <property type="entry name" value="MFS general substrate transporter like domains"/>
    <property type="match status" value="2"/>
</dbReference>
<reference evidence="8" key="2">
    <citation type="submission" date="2020-09" db="EMBL/GenBank/DDBJ databases">
        <authorList>
            <person name="Sun Q."/>
            <person name="Zhou Y."/>
        </authorList>
    </citation>
    <scope>NUCLEOTIDE SEQUENCE</scope>
    <source>
        <strain evidence="8">CGMCC 4.7308</strain>
    </source>
</reference>
<feature type="transmembrane region" description="Helical" evidence="6">
    <location>
        <begin position="21"/>
        <end position="46"/>
    </location>
</feature>
<dbReference type="Proteomes" id="UP000655208">
    <property type="component" value="Unassembled WGS sequence"/>
</dbReference>
<evidence type="ECO:0000313" key="9">
    <source>
        <dbReference type="Proteomes" id="UP000655208"/>
    </source>
</evidence>
<gene>
    <name evidence="8" type="primary">nanT</name>
    <name evidence="8" type="ORF">GCM10011594_38750</name>
</gene>
<feature type="transmembrane region" description="Helical" evidence="6">
    <location>
        <begin position="217"/>
        <end position="242"/>
    </location>
</feature>
<feature type="transmembrane region" description="Helical" evidence="6">
    <location>
        <begin position="433"/>
        <end position="453"/>
    </location>
</feature>
<feature type="transmembrane region" description="Helical" evidence="6">
    <location>
        <begin position="313"/>
        <end position="332"/>
    </location>
</feature>
<evidence type="ECO:0000259" key="7">
    <source>
        <dbReference type="PROSITE" id="PS50850"/>
    </source>
</evidence>
<keyword evidence="4 6" id="KW-0472">Membrane</keyword>
<evidence type="ECO:0000256" key="1">
    <source>
        <dbReference type="ARBA" id="ARBA00004651"/>
    </source>
</evidence>
<keyword evidence="3 6" id="KW-1133">Transmembrane helix</keyword>
<dbReference type="NCBIfam" id="NF003024">
    <property type="entry name" value="PRK03893.1"/>
    <property type="match status" value="1"/>
</dbReference>
<feature type="transmembrane region" description="Helical" evidence="6">
    <location>
        <begin position="58"/>
        <end position="79"/>
    </location>
</feature>
<reference evidence="8" key="1">
    <citation type="journal article" date="2014" name="Int. J. Syst. Evol. Microbiol.">
        <title>Complete genome sequence of Corynebacterium casei LMG S-19264T (=DSM 44701T), isolated from a smear-ripened cheese.</title>
        <authorList>
            <consortium name="US DOE Joint Genome Institute (JGI-PGF)"/>
            <person name="Walter F."/>
            <person name="Albersmeier A."/>
            <person name="Kalinowski J."/>
            <person name="Ruckert C."/>
        </authorList>
    </citation>
    <scope>NUCLEOTIDE SEQUENCE</scope>
    <source>
        <strain evidence="8">CGMCC 4.7308</strain>
    </source>
</reference>
<feature type="transmembrane region" description="Helical" evidence="6">
    <location>
        <begin position="275"/>
        <end position="293"/>
    </location>
</feature>
<dbReference type="EMBL" id="BMNA01000013">
    <property type="protein sequence ID" value="GGM15005.1"/>
    <property type="molecule type" value="Genomic_DNA"/>
</dbReference>
<dbReference type="InterPro" id="IPR020846">
    <property type="entry name" value="MFS_dom"/>
</dbReference>
<feature type="transmembrane region" description="Helical" evidence="6">
    <location>
        <begin position="248"/>
        <end position="268"/>
    </location>
</feature>
<evidence type="ECO:0000256" key="3">
    <source>
        <dbReference type="ARBA" id="ARBA00022989"/>
    </source>
</evidence>
<dbReference type="PROSITE" id="PS50850">
    <property type="entry name" value="MFS"/>
    <property type="match status" value="1"/>
</dbReference>